<dbReference type="Pfam" id="PF03401">
    <property type="entry name" value="TctC"/>
    <property type="match status" value="1"/>
</dbReference>
<proteinExistence type="inferred from homology"/>
<dbReference type="SUPFAM" id="SSF53850">
    <property type="entry name" value="Periplasmic binding protein-like II"/>
    <property type="match status" value="1"/>
</dbReference>
<sequence length="323" mass="33439">MLRGTVVLAGLAAALLLGLGQGHAQPAPPLHIIVPYGPSGLVDILARLLARKVTENTGRPVIVENKAGASGIIGVQAFLARAAPDGNTLLLLDDTIYAINPAVYRQLPYDAARDFAPVTQAVEGPMYLMANAAAHIDSVADLIAQARAKPKAINYGSPGNASIHHLGMERLALVSGIALTHVPYKGVAQATPGLVSGDVSVMFAALTSVAAQVDAGHVKLLAIGSEARSAATPDVPTLAQAGVPGVKVSATIGFAARAGTPPEVIARLNEALVNALRSPEVEAKIEDFGVRVVASRSDVFSEQMDQDRQLFKQLVEKAGLRAD</sequence>
<reference evidence="4" key="1">
    <citation type="submission" date="2017-10" db="EMBL/GenBank/DDBJ databases">
        <title>Whole genome sequencing of various Bordetella species.</title>
        <authorList>
            <person name="Weigand M.R."/>
            <person name="Loparev V."/>
            <person name="Peng Y."/>
            <person name="Bowden K.E."/>
            <person name="Tondella M.L."/>
            <person name="Williams M.M."/>
        </authorList>
    </citation>
    <scope>NUCLEOTIDE SEQUENCE [LARGE SCALE GENOMIC DNA]</scope>
    <source>
        <strain evidence="4">H720</strain>
    </source>
</reference>
<dbReference type="PIRSF" id="PIRSF017082">
    <property type="entry name" value="YflP"/>
    <property type="match status" value="1"/>
</dbReference>
<keyword evidence="2" id="KW-0732">Signal</keyword>
<dbReference type="Proteomes" id="UP000282741">
    <property type="component" value="Chromosome"/>
</dbReference>
<feature type="signal peptide" evidence="2">
    <location>
        <begin position="1"/>
        <end position="24"/>
    </location>
</feature>
<accession>A0AAN1RZL5</accession>
<feature type="chain" id="PRO_5042899786" description="Tripartite tricarboxylate transporter substrate binding protein" evidence="2">
    <location>
        <begin position="25"/>
        <end position="323"/>
    </location>
</feature>
<dbReference type="Gene3D" id="3.40.190.10">
    <property type="entry name" value="Periplasmic binding protein-like II"/>
    <property type="match status" value="1"/>
</dbReference>
<organism evidence="3 4">
    <name type="scientific">Bordetella hinzii</name>
    <dbReference type="NCBI Taxonomy" id="103855"/>
    <lineage>
        <taxon>Bacteria</taxon>
        <taxon>Pseudomonadati</taxon>
        <taxon>Pseudomonadota</taxon>
        <taxon>Betaproteobacteria</taxon>
        <taxon>Burkholderiales</taxon>
        <taxon>Alcaligenaceae</taxon>
        <taxon>Bordetella</taxon>
    </lineage>
</organism>
<evidence type="ECO:0008006" key="5">
    <source>
        <dbReference type="Google" id="ProtNLM"/>
    </source>
</evidence>
<protein>
    <recommendedName>
        <fullName evidence="5">Tripartite tricarboxylate transporter substrate binding protein</fullName>
    </recommendedName>
</protein>
<dbReference type="RefSeq" id="WP_080989760.1">
    <property type="nucleotide sequence ID" value="NZ_CP012077.1"/>
</dbReference>
<dbReference type="PANTHER" id="PTHR42928">
    <property type="entry name" value="TRICARBOXYLATE-BINDING PROTEIN"/>
    <property type="match status" value="1"/>
</dbReference>
<dbReference type="PANTHER" id="PTHR42928:SF5">
    <property type="entry name" value="BLR1237 PROTEIN"/>
    <property type="match status" value="1"/>
</dbReference>
<dbReference type="InterPro" id="IPR042100">
    <property type="entry name" value="Bug_dom1"/>
</dbReference>
<dbReference type="Gene3D" id="3.40.190.150">
    <property type="entry name" value="Bordetella uptake gene, domain 1"/>
    <property type="match status" value="1"/>
</dbReference>
<dbReference type="InterPro" id="IPR005064">
    <property type="entry name" value="BUG"/>
</dbReference>
<evidence type="ECO:0000313" key="4">
    <source>
        <dbReference type="Proteomes" id="UP000282741"/>
    </source>
</evidence>
<dbReference type="AlphaFoldDB" id="A0AAN1RZL5"/>
<gene>
    <name evidence="3" type="ORF">CS347_20980</name>
</gene>
<dbReference type="EMBL" id="CP024172">
    <property type="protein sequence ID" value="AZW19056.1"/>
    <property type="molecule type" value="Genomic_DNA"/>
</dbReference>
<evidence type="ECO:0000256" key="2">
    <source>
        <dbReference type="SAM" id="SignalP"/>
    </source>
</evidence>
<name>A0AAN1RZL5_9BORD</name>
<evidence type="ECO:0000313" key="3">
    <source>
        <dbReference type="EMBL" id="AZW19056.1"/>
    </source>
</evidence>
<comment type="similarity">
    <text evidence="1">Belongs to the UPF0065 (bug) family.</text>
</comment>
<evidence type="ECO:0000256" key="1">
    <source>
        <dbReference type="ARBA" id="ARBA00006987"/>
    </source>
</evidence>